<feature type="non-terminal residue" evidence="5">
    <location>
        <position position="1"/>
    </location>
</feature>
<dbReference type="FunFam" id="3.30.160.20:FF:000004">
    <property type="entry name" value="Peptide chain release factor 1"/>
    <property type="match status" value="1"/>
</dbReference>
<dbReference type="GO" id="GO:0032543">
    <property type="term" value="P:mitochondrial translation"/>
    <property type="evidence" value="ECO:0007669"/>
    <property type="project" value="UniProtKB-ARBA"/>
</dbReference>
<evidence type="ECO:0000256" key="1">
    <source>
        <dbReference type="ARBA" id="ARBA00010835"/>
    </source>
</evidence>
<dbReference type="GO" id="GO:0005739">
    <property type="term" value="C:mitochondrion"/>
    <property type="evidence" value="ECO:0007669"/>
    <property type="project" value="GOC"/>
</dbReference>
<comment type="similarity">
    <text evidence="1">Belongs to the prokaryotic/mitochondrial release factor family.</text>
</comment>
<reference evidence="6" key="1">
    <citation type="journal article" date="2018" name="Nat. Microbiol.">
        <title>Leveraging single-cell genomics to expand the fungal tree of life.</title>
        <authorList>
            <person name="Ahrendt S.R."/>
            <person name="Quandt C.A."/>
            <person name="Ciobanu D."/>
            <person name="Clum A."/>
            <person name="Salamov A."/>
            <person name="Andreopoulos B."/>
            <person name="Cheng J.F."/>
            <person name="Woyke T."/>
            <person name="Pelin A."/>
            <person name="Henrissat B."/>
            <person name="Reynolds N.K."/>
            <person name="Benny G.L."/>
            <person name="Smith M.E."/>
            <person name="James T.Y."/>
            <person name="Grigoriev I.V."/>
        </authorList>
    </citation>
    <scope>NUCLEOTIDE SEQUENCE [LARGE SCALE GENOMIC DNA]</scope>
    <source>
        <strain evidence="6">CSF55</strain>
    </source>
</reference>
<proteinExistence type="inferred from homology"/>
<gene>
    <name evidence="5" type="ORF">ROZALSC1DRAFT_13220</name>
</gene>
<evidence type="ECO:0000313" key="5">
    <source>
        <dbReference type="EMBL" id="RKP20036.1"/>
    </source>
</evidence>
<dbReference type="InterPro" id="IPR000352">
    <property type="entry name" value="Pep_chain_release_fac_I"/>
</dbReference>
<dbReference type="AlphaFoldDB" id="A0A4P9YKA6"/>
<dbReference type="InterPro" id="IPR050057">
    <property type="entry name" value="Prokaryotic/Mito_RF"/>
</dbReference>
<sequence length="182" mass="20810">IPQTERSGRIHTSTASIAVLPFYNKMPDVSIKSSDLRIDTFRSSGPGGQHVNTTDSAVRITHLPTKTVVECQDSRSQHQNKATAMRILASKLYAVLENDGLSKLSKLRKEQVCYLNILLKIGKSLRSEKIRTYNFPSDRIVDHRIGYTIYGIQKMLRGEYIEELSERLRKFHNIEALEYLDE</sequence>
<evidence type="ECO:0000256" key="2">
    <source>
        <dbReference type="ARBA" id="ARBA00022481"/>
    </source>
</evidence>
<dbReference type="SUPFAM" id="SSF75620">
    <property type="entry name" value="Release factor"/>
    <property type="match status" value="1"/>
</dbReference>
<dbReference type="Pfam" id="PF00472">
    <property type="entry name" value="RF-1"/>
    <property type="match status" value="1"/>
</dbReference>
<dbReference type="PROSITE" id="PS00745">
    <property type="entry name" value="RF_PROK_I"/>
    <property type="match status" value="1"/>
</dbReference>
<feature type="domain" description="Prokaryotic-type class I peptide chain release factors" evidence="4">
    <location>
        <begin position="42"/>
        <end position="58"/>
    </location>
</feature>
<protein>
    <submittedName>
        <fullName evidence="5">RF-1-domain-containing protein</fullName>
    </submittedName>
</protein>
<keyword evidence="2" id="KW-0488">Methylation</keyword>
<name>A0A4P9YKA6_ROZAC</name>
<dbReference type="InterPro" id="IPR045853">
    <property type="entry name" value="Pep_chain_release_fac_I_sf"/>
</dbReference>
<dbReference type="Gene3D" id="3.30.160.20">
    <property type="match status" value="1"/>
</dbReference>
<evidence type="ECO:0000313" key="6">
    <source>
        <dbReference type="Proteomes" id="UP000281549"/>
    </source>
</evidence>
<organism evidence="5 6">
    <name type="scientific">Rozella allomycis (strain CSF55)</name>
    <dbReference type="NCBI Taxonomy" id="988480"/>
    <lineage>
        <taxon>Eukaryota</taxon>
        <taxon>Fungi</taxon>
        <taxon>Fungi incertae sedis</taxon>
        <taxon>Cryptomycota</taxon>
        <taxon>Cryptomycota incertae sedis</taxon>
        <taxon>Rozella</taxon>
    </lineage>
</organism>
<evidence type="ECO:0000256" key="3">
    <source>
        <dbReference type="ARBA" id="ARBA00022917"/>
    </source>
</evidence>
<keyword evidence="3" id="KW-0648">Protein biosynthesis</keyword>
<dbReference type="Proteomes" id="UP000281549">
    <property type="component" value="Unassembled WGS sequence"/>
</dbReference>
<dbReference type="PANTHER" id="PTHR43804:SF7">
    <property type="entry name" value="LD18447P"/>
    <property type="match status" value="1"/>
</dbReference>
<evidence type="ECO:0000259" key="4">
    <source>
        <dbReference type="PROSITE" id="PS00745"/>
    </source>
</evidence>
<dbReference type="Gene3D" id="3.30.70.1660">
    <property type="match status" value="1"/>
</dbReference>
<dbReference type="GO" id="GO:0003747">
    <property type="term" value="F:translation release factor activity"/>
    <property type="evidence" value="ECO:0007669"/>
    <property type="project" value="InterPro"/>
</dbReference>
<accession>A0A4P9YKA6</accession>
<dbReference type="PANTHER" id="PTHR43804">
    <property type="entry name" value="LD18447P"/>
    <property type="match status" value="1"/>
</dbReference>
<dbReference type="EMBL" id="ML005122">
    <property type="protein sequence ID" value="RKP20036.1"/>
    <property type="molecule type" value="Genomic_DNA"/>
</dbReference>